<evidence type="ECO:0000313" key="1">
    <source>
        <dbReference type="EMBL" id="MBP0483201.1"/>
    </source>
</evidence>
<evidence type="ECO:0000313" key="2">
    <source>
        <dbReference type="Proteomes" id="UP000675940"/>
    </source>
</evidence>
<reference evidence="1" key="1">
    <citation type="submission" date="2021-03" db="EMBL/GenBank/DDBJ databases">
        <title>Sagittula salina sp. nov. strain M10.9X isolated from the marine waste.</title>
        <authorList>
            <person name="Satari L."/>
            <person name="Molina-Menor E."/>
            <person name="Vidal-Verdu A."/>
            <person name="Pascual J."/>
            <person name="Pereto J."/>
            <person name="Porcar M."/>
        </authorList>
    </citation>
    <scope>NUCLEOTIDE SEQUENCE</scope>
    <source>
        <strain evidence="1">M10.9X</strain>
    </source>
</reference>
<dbReference type="RefSeq" id="WP_209361148.1">
    <property type="nucleotide sequence ID" value="NZ_JAGISH010000006.1"/>
</dbReference>
<dbReference type="AlphaFoldDB" id="A0A940S1K2"/>
<accession>A0A940S1K2</accession>
<name>A0A940S1K2_9RHOB</name>
<proteinExistence type="predicted"/>
<comment type="caution">
    <text evidence="1">The sequence shown here is derived from an EMBL/GenBank/DDBJ whole genome shotgun (WGS) entry which is preliminary data.</text>
</comment>
<keyword evidence="2" id="KW-1185">Reference proteome</keyword>
<protein>
    <submittedName>
        <fullName evidence="1">Uncharacterized protein</fullName>
    </submittedName>
</protein>
<sequence>MIKEVGVYSTLLLTANTIAVRIEGRYLRTRSRINRQSMMSNALASGIRHLFLDLSQLEETDLTAPDFLGSGLYQMANRRPEDEISRQAVYAPAGSYGLGIARMYEGFASNFDGIEVHSNHDADAAIAWLGVTATYADLRRDTGWIIRGTEAQRP</sequence>
<dbReference type="EMBL" id="JAGISH010000006">
    <property type="protein sequence ID" value="MBP0483201.1"/>
    <property type="molecule type" value="Genomic_DNA"/>
</dbReference>
<organism evidence="1 2">
    <name type="scientific">Sagittula salina</name>
    <dbReference type="NCBI Taxonomy" id="2820268"/>
    <lineage>
        <taxon>Bacteria</taxon>
        <taxon>Pseudomonadati</taxon>
        <taxon>Pseudomonadota</taxon>
        <taxon>Alphaproteobacteria</taxon>
        <taxon>Rhodobacterales</taxon>
        <taxon>Roseobacteraceae</taxon>
        <taxon>Sagittula</taxon>
    </lineage>
</organism>
<dbReference type="Proteomes" id="UP000675940">
    <property type="component" value="Unassembled WGS sequence"/>
</dbReference>
<gene>
    <name evidence="1" type="ORF">J5474_11960</name>
</gene>